<feature type="transmembrane region" description="Helical" evidence="1">
    <location>
        <begin position="72"/>
        <end position="94"/>
    </location>
</feature>
<keyword evidence="1" id="KW-0812">Transmembrane</keyword>
<reference evidence="2 3" key="1">
    <citation type="submission" date="2017-08" db="EMBL/GenBank/DDBJ databases">
        <title>Infants hospitalized years apart are colonized by the same room-sourced microbial strains.</title>
        <authorList>
            <person name="Brooks B."/>
            <person name="Olm M.R."/>
            <person name="Firek B.A."/>
            <person name="Baker R."/>
            <person name="Thomas B.C."/>
            <person name="Morowitz M.J."/>
            <person name="Banfield J.F."/>
        </authorList>
    </citation>
    <scope>NUCLEOTIDE SEQUENCE [LARGE SCALE GENOMIC DNA]</scope>
    <source>
        <strain evidence="2">S2_003_000_R2_4</strain>
    </source>
</reference>
<evidence type="ECO:0000313" key="2">
    <source>
        <dbReference type="EMBL" id="PZR36186.1"/>
    </source>
</evidence>
<evidence type="ECO:0000256" key="1">
    <source>
        <dbReference type="SAM" id="Phobius"/>
    </source>
</evidence>
<organism evidence="2 3">
    <name type="scientific">Caulobacter segnis</name>
    <dbReference type="NCBI Taxonomy" id="88688"/>
    <lineage>
        <taxon>Bacteria</taxon>
        <taxon>Pseudomonadati</taxon>
        <taxon>Pseudomonadota</taxon>
        <taxon>Alphaproteobacteria</taxon>
        <taxon>Caulobacterales</taxon>
        <taxon>Caulobacteraceae</taxon>
        <taxon>Caulobacter</taxon>
    </lineage>
</organism>
<accession>A0A2W5VHL4</accession>
<gene>
    <name evidence="2" type="ORF">DI526_04315</name>
</gene>
<dbReference type="EMBL" id="QFQZ01000008">
    <property type="protein sequence ID" value="PZR36186.1"/>
    <property type="molecule type" value="Genomic_DNA"/>
</dbReference>
<name>A0A2W5VHL4_9CAUL</name>
<dbReference type="AlphaFoldDB" id="A0A2W5VHL4"/>
<dbReference type="Proteomes" id="UP000249393">
    <property type="component" value="Unassembled WGS sequence"/>
</dbReference>
<feature type="transmembrane region" description="Helical" evidence="1">
    <location>
        <begin position="40"/>
        <end position="66"/>
    </location>
</feature>
<evidence type="ECO:0000313" key="3">
    <source>
        <dbReference type="Proteomes" id="UP000249393"/>
    </source>
</evidence>
<keyword evidence="1" id="KW-1133">Transmembrane helix</keyword>
<protein>
    <submittedName>
        <fullName evidence="2">Uncharacterized protein</fullName>
    </submittedName>
</protein>
<comment type="caution">
    <text evidence="2">The sequence shown here is derived from an EMBL/GenBank/DDBJ whole genome shotgun (WGS) entry which is preliminary data.</text>
</comment>
<keyword evidence="1" id="KW-0472">Membrane</keyword>
<sequence>MSLDDQLSAFLGETPKRSRADLIALEVMQRAERRAFVERLVLSAIGAGVVALVLWACAPVLNVAVFTIAPSLVSIASVLTIAAAVLLIGAPSLWSQSLTPRR</sequence>
<dbReference type="RefSeq" id="WP_304274489.1">
    <property type="nucleotide sequence ID" value="NZ_QFQZ01000008.1"/>
</dbReference>
<proteinExistence type="predicted"/>